<organism evidence="2 3">
    <name type="scientific">Spirodela intermedia</name>
    <name type="common">Intermediate duckweed</name>
    <dbReference type="NCBI Taxonomy" id="51605"/>
    <lineage>
        <taxon>Eukaryota</taxon>
        <taxon>Viridiplantae</taxon>
        <taxon>Streptophyta</taxon>
        <taxon>Embryophyta</taxon>
        <taxon>Tracheophyta</taxon>
        <taxon>Spermatophyta</taxon>
        <taxon>Magnoliopsida</taxon>
        <taxon>Liliopsida</taxon>
        <taxon>Araceae</taxon>
        <taxon>Lemnoideae</taxon>
        <taxon>Spirodela</taxon>
    </lineage>
</organism>
<keyword evidence="3" id="KW-1185">Reference proteome</keyword>
<evidence type="ECO:0000313" key="2">
    <source>
        <dbReference type="EMBL" id="CAA7400435.1"/>
    </source>
</evidence>
<dbReference type="EMBL" id="LR746271">
    <property type="protein sequence ID" value="CAA7400435.1"/>
    <property type="molecule type" value="Genomic_DNA"/>
</dbReference>
<feature type="region of interest" description="Disordered" evidence="1">
    <location>
        <begin position="145"/>
        <end position="166"/>
    </location>
</feature>
<accession>A0A7I8KTX7</accession>
<protein>
    <submittedName>
        <fullName evidence="2">Uncharacterized protein</fullName>
    </submittedName>
</protein>
<evidence type="ECO:0000313" key="3">
    <source>
        <dbReference type="Proteomes" id="UP000663760"/>
    </source>
</evidence>
<feature type="compositionally biased region" description="Polar residues" evidence="1">
    <location>
        <begin position="155"/>
        <end position="166"/>
    </location>
</feature>
<dbReference type="AlphaFoldDB" id="A0A7I8KTX7"/>
<name>A0A7I8KTX7_SPIIN</name>
<reference evidence="2" key="1">
    <citation type="submission" date="2020-02" db="EMBL/GenBank/DDBJ databases">
        <authorList>
            <person name="Scholz U."/>
            <person name="Mascher M."/>
            <person name="Fiebig A."/>
        </authorList>
    </citation>
    <scope>NUCLEOTIDE SEQUENCE</scope>
</reference>
<proteinExistence type="predicted"/>
<evidence type="ECO:0000256" key="1">
    <source>
        <dbReference type="SAM" id="MobiDB-lite"/>
    </source>
</evidence>
<sequence length="166" mass="17919">MCSGMKSCLVRIPTTGGLCEIERASAPCYRAPDLMAERERGEGGLTPGVLGTTQRWRRPSSRKRTAALVLVMGWRSTYISISSSSISRSSSLTPFPDPALAKSNAPKFLDTWETPVATLSLGGSSTTGNPWCPVSRRPCMMLPTFSTPEKMISGPETTSPATRCRM</sequence>
<dbReference type="Proteomes" id="UP000663760">
    <property type="component" value="Chromosome 8"/>
</dbReference>
<gene>
    <name evidence="2" type="ORF">SI8410_08011113</name>
</gene>